<feature type="transmembrane region" description="Helical" evidence="7">
    <location>
        <begin position="17"/>
        <end position="37"/>
    </location>
</feature>
<evidence type="ECO:0000313" key="8">
    <source>
        <dbReference type="EMBL" id="VEN61332.1"/>
    </source>
</evidence>
<proteinExistence type="inferred from homology"/>
<dbReference type="InterPro" id="IPR007599">
    <property type="entry name" value="DER1"/>
</dbReference>
<keyword evidence="6 7" id="KW-0472">Membrane</keyword>
<evidence type="ECO:0000256" key="5">
    <source>
        <dbReference type="ARBA" id="ARBA00022989"/>
    </source>
</evidence>
<dbReference type="EMBL" id="CAACVG010013132">
    <property type="protein sequence ID" value="VEN61332.1"/>
    <property type="molecule type" value="Genomic_DNA"/>
</dbReference>
<evidence type="ECO:0000256" key="4">
    <source>
        <dbReference type="ARBA" id="ARBA00022824"/>
    </source>
</evidence>
<name>A0A653DP97_CALMS</name>
<feature type="transmembrane region" description="Helical" evidence="7">
    <location>
        <begin position="97"/>
        <end position="117"/>
    </location>
</feature>
<keyword evidence="9" id="KW-1185">Reference proteome</keyword>
<reference evidence="8 9" key="1">
    <citation type="submission" date="2019-01" db="EMBL/GenBank/DDBJ databases">
        <authorList>
            <person name="Sayadi A."/>
        </authorList>
    </citation>
    <scope>NUCLEOTIDE SEQUENCE [LARGE SCALE GENOMIC DNA]</scope>
</reference>
<sequence length="253" mass="28568">MSDLGEWFKSVPFFTRYWFAGSVVLPLCGRFGFVNPRNLILDFEALKAFQIWRPITSLLYYPISPMTGFHYLINLYFLYNYSRRLEEGAYAGKPADYLFMLIFNWSCCIVLGIAADIPLLMDPMVLSVLYVWCQLNKDVIVSFWFGTRFKAVYLPWVLLAFNLVLNGGGVMEFFGILVGHLYFFLMFKYPQEFGGATLLRTPSFLKRWFPDQVGGVHGFGTAPPRAAGAGTPGAGGIFRGGHSWGRGYTLGGN</sequence>
<comment type="subcellular location">
    <subcellularLocation>
        <location evidence="1 7">Endoplasmic reticulum membrane</location>
        <topology evidence="1 7">Multi-pass membrane protein</topology>
    </subcellularLocation>
</comment>
<feature type="transmembrane region" description="Helical" evidence="7">
    <location>
        <begin position="58"/>
        <end position="77"/>
    </location>
</feature>
<evidence type="ECO:0000256" key="6">
    <source>
        <dbReference type="ARBA" id="ARBA00023136"/>
    </source>
</evidence>
<accession>A0A653DP97</accession>
<dbReference type="PANTHER" id="PTHR11009">
    <property type="entry name" value="DER1-LIKE PROTEIN, DERLIN"/>
    <property type="match status" value="1"/>
</dbReference>
<dbReference type="AlphaFoldDB" id="A0A653DP97"/>
<dbReference type="Proteomes" id="UP000410492">
    <property type="component" value="Unassembled WGS sequence"/>
</dbReference>
<evidence type="ECO:0000256" key="7">
    <source>
        <dbReference type="RuleBase" id="RU363059"/>
    </source>
</evidence>
<feature type="transmembrane region" description="Helical" evidence="7">
    <location>
        <begin position="157"/>
        <end position="185"/>
    </location>
</feature>
<dbReference type="GO" id="GO:0005789">
    <property type="term" value="C:endoplasmic reticulum membrane"/>
    <property type="evidence" value="ECO:0007669"/>
    <property type="project" value="UniProtKB-SubCell"/>
</dbReference>
<evidence type="ECO:0000256" key="2">
    <source>
        <dbReference type="ARBA" id="ARBA00008917"/>
    </source>
</evidence>
<dbReference type="OrthoDB" id="19102at2759"/>
<organism evidence="8 9">
    <name type="scientific">Callosobruchus maculatus</name>
    <name type="common">Southern cowpea weevil</name>
    <name type="synonym">Pulse bruchid</name>
    <dbReference type="NCBI Taxonomy" id="64391"/>
    <lineage>
        <taxon>Eukaryota</taxon>
        <taxon>Metazoa</taxon>
        <taxon>Ecdysozoa</taxon>
        <taxon>Arthropoda</taxon>
        <taxon>Hexapoda</taxon>
        <taxon>Insecta</taxon>
        <taxon>Pterygota</taxon>
        <taxon>Neoptera</taxon>
        <taxon>Endopterygota</taxon>
        <taxon>Coleoptera</taxon>
        <taxon>Polyphaga</taxon>
        <taxon>Cucujiformia</taxon>
        <taxon>Chrysomeloidea</taxon>
        <taxon>Chrysomelidae</taxon>
        <taxon>Bruchinae</taxon>
        <taxon>Bruchini</taxon>
        <taxon>Callosobruchus</taxon>
    </lineage>
</organism>
<dbReference type="Pfam" id="PF04511">
    <property type="entry name" value="DER1"/>
    <property type="match status" value="1"/>
</dbReference>
<dbReference type="GO" id="GO:0006950">
    <property type="term" value="P:response to stress"/>
    <property type="evidence" value="ECO:0007669"/>
    <property type="project" value="UniProtKB-ARBA"/>
</dbReference>
<comment type="function">
    <text evidence="7">May be involved in the degradation of misfolded endoplasmic reticulum (ER) luminal proteins.</text>
</comment>
<dbReference type="InterPro" id="IPR035952">
    <property type="entry name" value="Rhomboid-like_sf"/>
</dbReference>
<keyword evidence="5 7" id="KW-1133">Transmembrane helix</keyword>
<keyword evidence="4 7" id="KW-0256">Endoplasmic reticulum</keyword>
<evidence type="ECO:0000313" key="9">
    <source>
        <dbReference type="Proteomes" id="UP000410492"/>
    </source>
</evidence>
<comment type="similarity">
    <text evidence="2 7">Belongs to the derlin family.</text>
</comment>
<evidence type="ECO:0000256" key="3">
    <source>
        <dbReference type="ARBA" id="ARBA00022692"/>
    </source>
</evidence>
<dbReference type="SUPFAM" id="SSF144091">
    <property type="entry name" value="Rhomboid-like"/>
    <property type="match status" value="1"/>
</dbReference>
<evidence type="ECO:0000256" key="1">
    <source>
        <dbReference type="ARBA" id="ARBA00004477"/>
    </source>
</evidence>
<protein>
    <recommendedName>
        <fullName evidence="7">Derlin</fullName>
    </recommendedName>
</protein>
<keyword evidence="3 7" id="KW-0812">Transmembrane</keyword>
<gene>
    <name evidence="8" type="ORF">CALMAC_LOCUS18769</name>
</gene>